<evidence type="ECO:0000256" key="3">
    <source>
        <dbReference type="ARBA" id="ARBA00022989"/>
    </source>
</evidence>
<feature type="transmembrane region" description="Helical" evidence="6">
    <location>
        <begin position="443"/>
        <end position="464"/>
    </location>
</feature>
<evidence type="ECO:0000259" key="8">
    <source>
        <dbReference type="Pfam" id="PF20877"/>
    </source>
</evidence>
<feature type="transmembrane region" description="Helical" evidence="6">
    <location>
        <begin position="223"/>
        <end position="239"/>
    </location>
</feature>
<name>A0A2J6S703_HYAVF</name>
<reference evidence="9 10" key="1">
    <citation type="submission" date="2016-04" db="EMBL/GenBank/DDBJ databases">
        <title>A degradative enzymes factory behind the ericoid mycorrhizal symbiosis.</title>
        <authorList>
            <consortium name="DOE Joint Genome Institute"/>
            <person name="Martino E."/>
            <person name="Morin E."/>
            <person name="Grelet G."/>
            <person name="Kuo A."/>
            <person name="Kohler A."/>
            <person name="Daghino S."/>
            <person name="Barry K."/>
            <person name="Choi C."/>
            <person name="Cichocki N."/>
            <person name="Clum A."/>
            <person name="Copeland A."/>
            <person name="Hainaut M."/>
            <person name="Haridas S."/>
            <person name="Labutti K."/>
            <person name="Lindquist E."/>
            <person name="Lipzen A."/>
            <person name="Khouja H.-R."/>
            <person name="Murat C."/>
            <person name="Ohm R."/>
            <person name="Olson A."/>
            <person name="Spatafora J."/>
            <person name="Veneault-Fourrey C."/>
            <person name="Henrissat B."/>
            <person name="Grigoriev I."/>
            <person name="Martin F."/>
            <person name="Perotto S."/>
        </authorList>
    </citation>
    <scope>NUCLEOTIDE SEQUENCE [LARGE SCALE GENOMIC DNA]</scope>
    <source>
        <strain evidence="9 10">F</strain>
    </source>
</reference>
<keyword evidence="4 6" id="KW-0472">Membrane</keyword>
<organism evidence="9 10">
    <name type="scientific">Hyaloscypha variabilis (strain UAMH 11265 / GT02V1 / F)</name>
    <name type="common">Meliniomyces variabilis</name>
    <dbReference type="NCBI Taxonomy" id="1149755"/>
    <lineage>
        <taxon>Eukaryota</taxon>
        <taxon>Fungi</taxon>
        <taxon>Dikarya</taxon>
        <taxon>Ascomycota</taxon>
        <taxon>Pezizomycotina</taxon>
        <taxon>Leotiomycetes</taxon>
        <taxon>Helotiales</taxon>
        <taxon>Hyaloscyphaceae</taxon>
        <taxon>Hyaloscypha</taxon>
        <taxon>Hyaloscypha variabilis</taxon>
    </lineage>
</organism>
<evidence type="ECO:0000256" key="1">
    <source>
        <dbReference type="ARBA" id="ARBA00004141"/>
    </source>
</evidence>
<feature type="region of interest" description="Disordered" evidence="5">
    <location>
        <begin position="480"/>
        <end position="499"/>
    </location>
</feature>
<accession>A0A2J6S703</accession>
<feature type="transmembrane region" description="Helical" evidence="6">
    <location>
        <begin position="296"/>
        <end position="320"/>
    </location>
</feature>
<feature type="transmembrane region" description="Helical" evidence="6">
    <location>
        <begin position="189"/>
        <end position="217"/>
    </location>
</feature>
<feature type="compositionally biased region" description="Basic and acidic residues" evidence="5">
    <location>
        <begin position="690"/>
        <end position="711"/>
    </location>
</feature>
<evidence type="ECO:0000256" key="4">
    <source>
        <dbReference type="ARBA" id="ARBA00023136"/>
    </source>
</evidence>
<evidence type="ECO:0000256" key="2">
    <source>
        <dbReference type="ARBA" id="ARBA00022692"/>
    </source>
</evidence>
<feature type="region of interest" description="Disordered" evidence="5">
    <location>
        <begin position="690"/>
        <end position="715"/>
    </location>
</feature>
<dbReference type="GO" id="GO:0005254">
    <property type="term" value="F:chloride channel activity"/>
    <property type="evidence" value="ECO:0007669"/>
    <property type="project" value="TreeGrafter"/>
</dbReference>
<feature type="domain" description="Anoctamin alpha-beta plait" evidence="8">
    <location>
        <begin position="23"/>
        <end position="148"/>
    </location>
</feature>
<keyword evidence="3 6" id="KW-1133">Transmembrane helix</keyword>
<keyword evidence="10" id="KW-1185">Reference proteome</keyword>
<evidence type="ECO:0000313" key="10">
    <source>
        <dbReference type="Proteomes" id="UP000235786"/>
    </source>
</evidence>
<dbReference type="Pfam" id="PF04547">
    <property type="entry name" value="Anoctamin"/>
    <property type="match status" value="1"/>
</dbReference>
<evidence type="ECO:0000259" key="7">
    <source>
        <dbReference type="Pfam" id="PF04547"/>
    </source>
</evidence>
<proteinExistence type="predicted"/>
<dbReference type="InterPro" id="IPR007632">
    <property type="entry name" value="Anoctamin"/>
</dbReference>
<feature type="transmembrane region" description="Helical" evidence="6">
    <location>
        <begin position="379"/>
        <end position="400"/>
    </location>
</feature>
<gene>
    <name evidence="9" type="ORF">L207DRAFT_451032</name>
</gene>
<dbReference type="Proteomes" id="UP000235786">
    <property type="component" value="Unassembled WGS sequence"/>
</dbReference>
<feature type="domain" description="Anoctamin transmembrane" evidence="7">
    <location>
        <begin position="181"/>
        <end position="652"/>
    </location>
</feature>
<evidence type="ECO:0000313" key="9">
    <source>
        <dbReference type="EMBL" id="PMD46541.1"/>
    </source>
</evidence>
<comment type="subcellular location">
    <subcellularLocation>
        <location evidence="1">Membrane</location>
        <topology evidence="1">Multi-pass membrane protein</topology>
    </subcellularLocation>
</comment>
<dbReference type="Pfam" id="PF20877">
    <property type="entry name" value="Anoctamin_N"/>
    <property type="match status" value="1"/>
</dbReference>
<keyword evidence="2 6" id="KW-0812">Transmembrane</keyword>
<dbReference type="GO" id="GO:0032541">
    <property type="term" value="C:cortical endoplasmic reticulum"/>
    <property type="evidence" value="ECO:0007669"/>
    <property type="project" value="TreeGrafter"/>
</dbReference>
<dbReference type="InterPro" id="IPR049452">
    <property type="entry name" value="Anoctamin_TM"/>
</dbReference>
<sequence>MASLKSLYDPKADLESALHTNFDVDYVIDYRFATTPKPQAEAQFVKLIKALNDVGLATEVRNGDNCAVLVFVKVASDRHLNAEVYRSRVQDWLYGVRSAAPEKEMQKNLNDEPVTEAERLRLAYLLITKPKNEGGAGITPKSGEWKGVESIFALHDHAFNKRWIKELSSKYFLNAKDLIEIRDTFGEKIAFYFAFLQSYFMFLIFPAGFGACAWLLLGQFSPLYAIINALWGIVFIEYWKKQETDLAVQWGVRGVSKIQHKRPEFKHESVVTDPITGEELKVYSPIKRLARQLLQVPFAIAAASVLGSLIAGCFAIEIFISEVYDGPFKAYLTFLPTVILTTVMPTLSALLTGFARKLTDLENYETQDSHEAAMIQKIFVLNFITSYLPIFLTAFVYVPFATVIVPHLDVFQLAVRPFAENEKQMTAPKVGFQINPDRLKKQVIYFTVTAQIVNFALEVIVPYVKRSFFRKVKEVQADRAAKKGGGASSPTADDHPEESSFLVRVRNEAELGAYDVTSDFREMVVQFGYLSLFSVVWPLTGVSFFINNWIELRGDALKIALETQRPVPWRADSIGPWLESLGFLSWLGSLTSAALVYLFSGDGLGPDGTPWNIKAWGLLLAMFFSEHIYLGVKIAVRTALSKIDSPGLQKERGERFIVRKQFIEESMGVDAAEKAAAGGIAAGEKISKSTLEEEAKESTLKGHGTPEEKFWQRQPGQAETIAIGKSYIAKAAPNATKETKKEL</sequence>
<dbReference type="AlphaFoldDB" id="A0A2J6S703"/>
<evidence type="ECO:0000256" key="6">
    <source>
        <dbReference type="SAM" id="Phobius"/>
    </source>
</evidence>
<dbReference type="PANTHER" id="PTHR12308:SF73">
    <property type="entry name" value="ANOCTAMIN"/>
    <property type="match status" value="1"/>
</dbReference>
<dbReference type="PANTHER" id="PTHR12308">
    <property type="entry name" value="ANOCTAMIN"/>
    <property type="match status" value="1"/>
</dbReference>
<evidence type="ECO:0000256" key="5">
    <source>
        <dbReference type="SAM" id="MobiDB-lite"/>
    </source>
</evidence>
<dbReference type="EMBL" id="KZ613939">
    <property type="protein sequence ID" value="PMD46541.1"/>
    <property type="molecule type" value="Genomic_DNA"/>
</dbReference>
<dbReference type="STRING" id="1149755.A0A2J6S703"/>
<protein>
    <submittedName>
        <fullName evidence="9">Plasma membrane stress response protein-like protein</fullName>
    </submittedName>
</protein>
<dbReference type="InterPro" id="IPR049456">
    <property type="entry name" value="Anoctamin_N_fung"/>
</dbReference>
<dbReference type="GO" id="GO:0016020">
    <property type="term" value="C:membrane"/>
    <property type="evidence" value="ECO:0007669"/>
    <property type="project" value="UniProtKB-SubCell"/>
</dbReference>
<dbReference type="OrthoDB" id="296386at2759"/>
<feature type="transmembrane region" description="Helical" evidence="6">
    <location>
        <begin position="332"/>
        <end position="354"/>
    </location>
</feature>